<keyword evidence="1 2" id="KW-0238">DNA-binding</keyword>
<dbReference type="EMBL" id="PIQA01000001">
    <property type="protein sequence ID" value="RUO67917.1"/>
    <property type="molecule type" value="Genomic_DNA"/>
</dbReference>
<evidence type="ECO:0000313" key="5">
    <source>
        <dbReference type="Proteomes" id="UP000288361"/>
    </source>
</evidence>
<evidence type="ECO:0000259" key="3">
    <source>
        <dbReference type="PROSITE" id="PS50977"/>
    </source>
</evidence>
<gene>
    <name evidence="4" type="ORF">CWI73_03415</name>
</gene>
<dbReference type="Proteomes" id="UP000288361">
    <property type="component" value="Unassembled WGS sequence"/>
</dbReference>
<feature type="domain" description="HTH tetR-type" evidence="3">
    <location>
        <begin position="15"/>
        <end position="75"/>
    </location>
</feature>
<protein>
    <submittedName>
        <fullName evidence="4">TetR/AcrR family transcriptional regulator</fullName>
    </submittedName>
</protein>
<dbReference type="SUPFAM" id="SSF46689">
    <property type="entry name" value="Homeodomain-like"/>
    <property type="match status" value="1"/>
</dbReference>
<evidence type="ECO:0000256" key="1">
    <source>
        <dbReference type="ARBA" id="ARBA00023125"/>
    </source>
</evidence>
<dbReference type="SUPFAM" id="SSF48498">
    <property type="entry name" value="Tetracyclin repressor-like, C-terminal domain"/>
    <property type="match status" value="1"/>
</dbReference>
<dbReference type="PRINTS" id="PR00455">
    <property type="entry name" value="HTHTETR"/>
</dbReference>
<dbReference type="GO" id="GO:0003700">
    <property type="term" value="F:DNA-binding transcription factor activity"/>
    <property type="evidence" value="ECO:0007669"/>
    <property type="project" value="TreeGrafter"/>
</dbReference>
<dbReference type="PANTHER" id="PTHR30055:SF241">
    <property type="entry name" value="TRANSCRIPTIONAL REGULATORY PROTEIN"/>
    <property type="match status" value="1"/>
</dbReference>
<dbReference type="Pfam" id="PF00440">
    <property type="entry name" value="TetR_N"/>
    <property type="match status" value="1"/>
</dbReference>
<dbReference type="InterPro" id="IPR009057">
    <property type="entry name" value="Homeodomain-like_sf"/>
</dbReference>
<dbReference type="AlphaFoldDB" id="A0A432YX88"/>
<name>A0A432YX88_9GAMM</name>
<dbReference type="InterPro" id="IPR050109">
    <property type="entry name" value="HTH-type_TetR-like_transc_reg"/>
</dbReference>
<evidence type="ECO:0000256" key="2">
    <source>
        <dbReference type="PROSITE-ProRule" id="PRU00335"/>
    </source>
</evidence>
<proteinExistence type="predicted"/>
<accession>A0A432YX88</accession>
<dbReference type="PANTHER" id="PTHR30055">
    <property type="entry name" value="HTH-TYPE TRANSCRIPTIONAL REGULATOR RUTR"/>
    <property type="match status" value="1"/>
</dbReference>
<dbReference type="PROSITE" id="PS50977">
    <property type="entry name" value="HTH_TETR_2"/>
    <property type="match status" value="1"/>
</dbReference>
<reference evidence="4 5" key="1">
    <citation type="journal article" date="2011" name="Front. Microbiol.">
        <title>Genomic signatures of strain selection and enhancement in Bacillus atrophaeus var. globigii, a historical biowarfare simulant.</title>
        <authorList>
            <person name="Gibbons H.S."/>
            <person name="Broomall S.M."/>
            <person name="McNew L.A."/>
            <person name="Daligault H."/>
            <person name="Chapman C."/>
            <person name="Bruce D."/>
            <person name="Karavis M."/>
            <person name="Krepps M."/>
            <person name="McGregor P.A."/>
            <person name="Hong C."/>
            <person name="Park K.H."/>
            <person name="Akmal A."/>
            <person name="Feldman A."/>
            <person name="Lin J.S."/>
            <person name="Chang W.E."/>
            <person name="Higgs B.W."/>
            <person name="Demirev P."/>
            <person name="Lindquist J."/>
            <person name="Liem A."/>
            <person name="Fochler E."/>
            <person name="Read T.D."/>
            <person name="Tapia R."/>
            <person name="Johnson S."/>
            <person name="Bishop-Lilly K.A."/>
            <person name="Detter C."/>
            <person name="Han C."/>
            <person name="Sozhamannan S."/>
            <person name="Rosenzweig C.N."/>
            <person name="Skowronski E.W."/>
        </authorList>
    </citation>
    <scope>NUCLEOTIDE SEQUENCE [LARGE SCALE GENOMIC DNA]</scope>
    <source>
        <strain evidence="4 5">TPS4-2</strain>
    </source>
</reference>
<sequence length="205" mass="23318">MTYTARRLTRREQQEQTRVRLIDAANRMFAEGGIIAASLRNLCARAGFSQGAFYSNFTSKDELLLSVIERHIQQEVSLMQELVSKSDSEGIDGALDRLAYRLSELARDLQWSLLSVELQLHSRRDPSFAERSEKVKMASLREFSILLENLINRHNLTPVMPVFDLARGLYALWSGLALQGSIKEALPRDQVFLSFLRNMIVTPST</sequence>
<dbReference type="Gene3D" id="1.10.357.10">
    <property type="entry name" value="Tetracycline Repressor, domain 2"/>
    <property type="match status" value="1"/>
</dbReference>
<feature type="DNA-binding region" description="H-T-H motif" evidence="2">
    <location>
        <begin position="38"/>
        <end position="57"/>
    </location>
</feature>
<evidence type="ECO:0000313" key="4">
    <source>
        <dbReference type="EMBL" id="RUO67917.1"/>
    </source>
</evidence>
<dbReference type="GO" id="GO:0000976">
    <property type="term" value="F:transcription cis-regulatory region binding"/>
    <property type="evidence" value="ECO:0007669"/>
    <property type="project" value="TreeGrafter"/>
</dbReference>
<dbReference type="InterPro" id="IPR036271">
    <property type="entry name" value="Tet_transcr_reg_TetR-rel_C_sf"/>
</dbReference>
<comment type="caution">
    <text evidence="4">The sequence shown here is derived from an EMBL/GenBank/DDBJ whole genome shotgun (WGS) entry which is preliminary data.</text>
</comment>
<organism evidence="4 5">
    <name type="scientific">Idiomarina piscisalsi</name>
    <dbReference type="NCBI Taxonomy" id="1096243"/>
    <lineage>
        <taxon>Bacteria</taxon>
        <taxon>Pseudomonadati</taxon>
        <taxon>Pseudomonadota</taxon>
        <taxon>Gammaproteobacteria</taxon>
        <taxon>Alteromonadales</taxon>
        <taxon>Idiomarinaceae</taxon>
        <taxon>Idiomarina</taxon>
    </lineage>
</organism>
<dbReference type="InterPro" id="IPR001647">
    <property type="entry name" value="HTH_TetR"/>
</dbReference>